<evidence type="ECO:0000313" key="3">
    <source>
        <dbReference type="Proteomes" id="UP001642360"/>
    </source>
</evidence>
<name>A0ABC8RVG2_9AQUA</name>
<keyword evidence="3" id="KW-1185">Reference proteome</keyword>
<dbReference type="Pfam" id="PF13456">
    <property type="entry name" value="RVT_3"/>
    <property type="match status" value="1"/>
</dbReference>
<feature type="domain" description="RNase H type-1" evidence="1">
    <location>
        <begin position="6"/>
        <end position="65"/>
    </location>
</feature>
<dbReference type="AlphaFoldDB" id="A0ABC8RVG2"/>
<comment type="caution">
    <text evidence="2">The sequence shown here is derived from an EMBL/GenBank/DDBJ whole genome shotgun (WGS) entry which is preliminary data.</text>
</comment>
<protein>
    <recommendedName>
        <fullName evidence="1">RNase H type-1 domain-containing protein</fullName>
    </recommendedName>
</protein>
<dbReference type="EMBL" id="CAUOFW020001822">
    <property type="protein sequence ID" value="CAK9148964.1"/>
    <property type="molecule type" value="Genomic_DNA"/>
</dbReference>
<evidence type="ECO:0000259" key="1">
    <source>
        <dbReference type="Pfam" id="PF13456"/>
    </source>
</evidence>
<gene>
    <name evidence="2" type="ORF">ILEXP_LOCUS16960</name>
</gene>
<sequence>MYYMTRELCFKHIEPEVNSKTMVAILPEEGENDHHSLVLQIRALLRLEWHVQIQHVYRKANACVD</sequence>
<accession>A0ABC8RVG2</accession>
<dbReference type="Proteomes" id="UP001642360">
    <property type="component" value="Unassembled WGS sequence"/>
</dbReference>
<proteinExistence type="predicted"/>
<reference evidence="2 3" key="1">
    <citation type="submission" date="2024-02" db="EMBL/GenBank/DDBJ databases">
        <authorList>
            <person name="Vignale AGUSTIN F."/>
            <person name="Sosa J E."/>
            <person name="Modenutti C."/>
        </authorList>
    </citation>
    <scope>NUCLEOTIDE SEQUENCE [LARGE SCALE GENOMIC DNA]</scope>
</reference>
<evidence type="ECO:0000313" key="2">
    <source>
        <dbReference type="EMBL" id="CAK9148964.1"/>
    </source>
</evidence>
<organism evidence="2 3">
    <name type="scientific">Ilex paraguariensis</name>
    <name type="common">yerba mate</name>
    <dbReference type="NCBI Taxonomy" id="185542"/>
    <lineage>
        <taxon>Eukaryota</taxon>
        <taxon>Viridiplantae</taxon>
        <taxon>Streptophyta</taxon>
        <taxon>Embryophyta</taxon>
        <taxon>Tracheophyta</taxon>
        <taxon>Spermatophyta</taxon>
        <taxon>Magnoliopsida</taxon>
        <taxon>eudicotyledons</taxon>
        <taxon>Gunneridae</taxon>
        <taxon>Pentapetalae</taxon>
        <taxon>asterids</taxon>
        <taxon>campanulids</taxon>
        <taxon>Aquifoliales</taxon>
        <taxon>Aquifoliaceae</taxon>
        <taxon>Ilex</taxon>
    </lineage>
</organism>
<dbReference type="InterPro" id="IPR002156">
    <property type="entry name" value="RNaseH_domain"/>
</dbReference>